<dbReference type="EMBL" id="DYZA01000155">
    <property type="protein sequence ID" value="HJD97514.1"/>
    <property type="molecule type" value="Genomic_DNA"/>
</dbReference>
<protein>
    <submittedName>
        <fullName evidence="7">LptF/LptG family permease</fullName>
    </submittedName>
</protein>
<evidence type="ECO:0000256" key="4">
    <source>
        <dbReference type="ARBA" id="ARBA00022989"/>
    </source>
</evidence>
<comment type="caution">
    <text evidence="7">The sequence shown here is derived from an EMBL/GenBank/DDBJ whole genome shotgun (WGS) entry which is preliminary data.</text>
</comment>
<feature type="transmembrane region" description="Helical" evidence="6">
    <location>
        <begin position="330"/>
        <end position="350"/>
    </location>
</feature>
<feature type="transmembrane region" description="Helical" evidence="6">
    <location>
        <begin position="274"/>
        <end position="291"/>
    </location>
</feature>
<dbReference type="Pfam" id="PF03739">
    <property type="entry name" value="LptF_LptG"/>
    <property type="match status" value="1"/>
</dbReference>
<evidence type="ECO:0000256" key="5">
    <source>
        <dbReference type="ARBA" id="ARBA00023136"/>
    </source>
</evidence>
<dbReference type="PANTHER" id="PTHR33529">
    <property type="entry name" value="SLR0882 PROTEIN-RELATED"/>
    <property type="match status" value="1"/>
</dbReference>
<gene>
    <name evidence="7" type="ORF">K8W16_07700</name>
</gene>
<keyword evidence="4 6" id="KW-1133">Transmembrane helix</keyword>
<keyword evidence="5 6" id="KW-0472">Membrane</keyword>
<evidence type="ECO:0000313" key="7">
    <source>
        <dbReference type="EMBL" id="HJD97514.1"/>
    </source>
</evidence>
<comment type="subcellular location">
    <subcellularLocation>
        <location evidence="1">Cell membrane</location>
        <topology evidence="1">Multi-pass membrane protein</topology>
    </subcellularLocation>
</comment>
<proteinExistence type="predicted"/>
<feature type="transmembrane region" description="Helical" evidence="6">
    <location>
        <begin position="297"/>
        <end position="318"/>
    </location>
</feature>
<evidence type="ECO:0000256" key="3">
    <source>
        <dbReference type="ARBA" id="ARBA00022692"/>
    </source>
</evidence>
<reference evidence="7" key="1">
    <citation type="journal article" date="2021" name="PeerJ">
        <title>Extensive microbial diversity within the chicken gut microbiome revealed by metagenomics and culture.</title>
        <authorList>
            <person name="Gilroy R."/>
            <person name="Ravi A."/>
            <person name="Getino M."/>
            <person name="Pursley I."/>
            <person name="Horton D.L."/>
            <person name="Alikhan N.F."/>
            <person name="Baker D."/>
            <person name="Gharbi K."/>
            <person name="Hall N."/>
            <person name="Watson M."/>
            <person name="Adriaenssens E.M."/>
            <person name="Foster-Nyarko E."/>
            <person name="Jarju S."/>
            <person name="Secka A."/>
            <person name="Antonio M."/>
            <person name="Oren A."/>
            <person name="Chaudhuri R.R."/>
            <person name="La Ragione R."/>
            <person name="Hildebrand F."/>
            <person name="Pallen M.J."/>
        </authorList>
    </citation>
    <scope>NUCLEOTIDE SEQUENCE</scope>
    <source>
        <strain evidence="7">ChiGjej2B2-19336</strain>
    </source>
</reference>
<sequence>MSLLFRYIFRRHARLLLLIMGLGVGLYLLTDIVERADIFIEAGSGLGLILQYFGVRLPSIVAQILPAVFLLATVVTLCLMGHSRELTALHAGGISFFTVAVVLVFCGVFWGGVQFACSQFLGVQGERYSQQIWREEVRKQDLSQRTISDVWFMENGWTVSINALRPSGEGMGFSAFHVRDGVSDVDVIVRAPRVMGSEKGWVLADAERLFPESYRREHLPRLELPLHQDPELFFSTESNNLQQLPIWQLGEAIEQLGEAGSNVEGLRTVWHGKISYAASLIVMALLGAAIVSWNSNVYIAVAISMAATFIMYSLTMFGETLGQMGSLPPLMAAWGPDALLLAVALCRLYLVNVRR</sequence>
<dbReference type="PANTHER" id="PTHR33529:SF6">
    <property type="entry name" value="YJGP_YJGQ FAMILY PERMEASE"/>
    <property type="match status" value="1"/>
</dbReference>
<dbReference type="AlphaFoldDB" id="A0A921AX78"/>
<evidence type="ECO:0000256" key="1">
    <source>
        <dbReference type="ARBA" id="ARBA00004651"/>
    </source>
</evidence>
<accession>A0A921AX78</accession>
<evidence type="ECO:0000256" key="2">
    <source>
        <dbReference type="ARBA" id="ARBA00022475"/>
    </source>
</evidence>
<dbReference type="GO" id="GO:0015920">
    <property type="term" value="P:lipopolysaccharide transport"/>
    <property type="evidence" value="ECO:0007669"/>
    <property type="project" value="TreeGrafter"/>
</dbReference>
<dbReference type="GO" id="GO:0043190">
    <property type="term" value="C:ATP-binding cassette (ABC) transporter complex"/>
    <property type="evidence" value="ECO:0007669"/>
    <property type="project" value="TreeGrafter"/>
</dbReference>
<keyword evidence="2" id="KW-1003">Cell membrane</keyword>
<keyword evidence="3 6" id="KW-0812">Transmembrane</keyword>
<dbReference type="Proteomes" id="UP000698963">
    <property type="component" value="Unassembled WGS sequence"/>
</dbReference>
<evidence type="ECO:0000256" key="6">
    <source>
        <dbReference type="SAM" id="Phobius"/>
    </source>
</evidence>
<organism evidence="7 8">
    <name type="scientific">Mailhella massiliensis</name>
    <dbReference type="NCBI Taxonomy" id="1903261"/>
    <lineage>
        <taxon>Bacteria</taxon>
        <taxon>Pseudomonadati</taxon>
        <taxon>Thermodesulfobacteriota</taxon>
        <taxon>Desulfovibrionia</taxon>
        <taxon>Desulfovibrionales</taxon>
        <taxon>Desulfovibrionaceae</taxon>
        <taxon>Mailhella</taxon>
    </lineage>
</organism>
<dbReference type="InterPro" id="IPR005495">
    <property type="entry name" value="LptG/LptF_permease"/>
</dbReference>
<feature type="transmembrane region" description="Helical" evidence="6">
    <location>
        <begin position="12"/>
        <end position="30"/>
    </location>
</feature>
<feature type="transmembrane region" description="Helical" evidence="6">
    <location>
        <begin position="60"/>
        <end position="82"/>
    </location>
</feature>
<name>A0A921AX78_9BACT</name>
<feature type="transmembrane region" description="Helical" evidence="6">
    <location>
        <begin position="88"/>
        <end position="110"/>
    </location>
</feature>
<evidence type="ECO:0000313" key="8">
    <source>
        <dbReference type="Proteomes" id="UP000698963"/>
    </source>
</evidence>
<dbReference type="RefSeq" id="WP_304122565.1">
    <property type="nucleotide sequence ID" value="NZ_DYZA01000155.1"/>
</dbReference>
<reference evidence="7" key="2">
    <citation type="submission" date="2021-09" db="EMBL/GenBank/DDBJ databases">
        <authorList>
            <person name="Gilroy R."/>
        </authorList>
    </citation>
    <scope>NUCLEOTIDE SEQUENCE</scope>
    <source>
        <strain evidence="7">ChiGjej2B2-19336</strain>
    </source>
</reference>